<dbReference type="InterPro" id="IPR036388">
    <property type="entry name" value="WH-like_DNA-bd_sf"/>
</dbReference>
<dbReference type="GO" id="GO:0003677">
    <property type="term" value="F:DNA binding"/>
    <property type="evidence" value="ECO:0007669"/>
    <property type="project" value="UniProtKB-KW"/>
</dbReference>
<dbReference type="FunFam" id="1.10.10.10:FF:000001">
    <property type="entry name" value="LysR family transcriptional regulator"/>
    <property type="match status" value="1"/>
</dbReference>
<name>A0A443JZG8_9RHOB</name>
<dbReference type="Gene3D" id="1.10.10.10">
    <property type="entry name" value="Winged helix-like DNA-binding domain superfamily/Winged helix DNA-binding domain"/>
    <property type="match status" value="1"/>
</dbReference>
<comment type="similarity">
    <text evidence="1">Belongs to the LysR transcriptional regulatory family.</text>
</comment>
<dbReference type="Gene3D" id="3.40.190.290">
    <property type="match status" value="1"/>
</dbReference>
<sequence>MGIFGCFAPRDAGHVAADAPCRENQIDDSGAIHTCFERPCDVRAAGSPRPASSRCWPHSRSGSAWMANVFSERLWRAIKCEGVYLRACASVCEARAGIARYSPAAFISSGNPSDPTSVSRCQKRRRNQGGNPRTTSAPQQSPAAKRASTMAGFSGYRDELPSVFMCQIRNPIAFRHRPRRDGREQMTSADRHSRLTPKPISGPPMPHMPNFRQVTAFLSVARHLHFTIAAQELRMSQPAVTSQIRLLENQLDIKLFDRTKREVVLTAAGRDLLPIMERLALNMEELVAASGDLAQGRRGLVRVAALPSVAASLLPIALADFAGRNPNVDVEIADVVADEVVDLIKSDQVDFGIGIRLTADRSLRTEPLMTDRLCVFCREDHPLATRTGPLTLHDCAPFPMIVTRRNSSVRSILARATMRLEGGVTIAIETHYMSTALGAARAGLGITILPAAAREAGSMAGLVCRAMNEPDLVREFSLISHANRSLQPIASDLMSALRRAAASEADDLFQSA</sequence>
<dbReference type="PRINTS" id="PR00039">
    <property type="entry name" value="HTHLYSR"/>
</dbReference>
<dbReference type="PANTHER" id="PTHR30419:SF8">
    <property type="entry name" value="NITROGEN ASSIMILATION TRANSCRIPTIONAL ACTIVATOR-RELATED"/>
    <property type="match status" value="1"/>
</dbReference>
<evidence type="ECO:0000256" key="2">
    <source>
        <dbReference type="ARBA" id="ARBA00023015"/>
    </source>
</evidence>
<gene>
    <name evidence="7" type="ORF">D2T29_21550</name>
</gene>
<evidence type="ECO:0000256" key="5">
    <source>
        <dbReference type="SAM" id="MobiDB-lite"/>
    </source>
</evidence>
<evidence type="ECO:0000256" key="4">
    <source>
        <dbReference type="ARBA" id="ARBA00023163"/>
    </source>
</evidence>
<dbReference type="CDD" id="cd08440">
    <property type="entry name" value="PBP2_LTTR_like_4"/>
    <property type="match status" value="1"/>
</dbReference>
<reference evidence="7 8" key="2">
    <citation type="submission" date="2019-01" db="EMBL/GenBank/DDBJ databases">
        <authorList>
            <person name="Li Y."/>
        </authorList>
    </citation>
    <scope>NUCLEOTIDE SEQUENCE [LARGE SCALE GENOMIC DNA]</scope>
    <source>
        <strain evidence="7 8">07D10-4-3</strain>
    </source>
</reference>
<organism evidence="7 8">
    <name type="scientific">Paenirhodobacter populi</name>
    <dbReference type="NCBI Taxonomy" id="2306993"/>
    <lineage>
        <taxon>Bacteria</taxon>
        <taxon>Pseudomonadati</taxon>
        <taxon>Pseudomonadota</taxon>
        <taxon>Alphaproteobacteria</taxon>
        <taxon>Rhodobacterales</taxon>
        <taxon>Rhodobacter group</taxon>
        <taxon>Paenirhodobacter</taxon>
    </lineage>
</organism>
<accession>A0A443JZG8</accession>
<evidence type="ECO:0000259" key="6">
    <source>
        <dbReference type="PROSITE" id="PS50931"/>
    </source>
</evidence>
<dbReference type="Proteomes" id="UP000284451">
    <property type="component" value="Unassembled WGS sequence"/>
</dbReference>
<feature type="region of interest" description="Disordered" evidence="5">
    <location>
        <begin position="105"/>
        <end position="150"/>
    </location>
</feature>
<feature type="compositionally biased region" description="Polar residues" evidence="5">
    <location>
        <begin position="128"/>
        <end position="142"/>
    </location>
</feature>
<evidence type="ECO:0000256" key="1">
    <source>
        <dbReference type="ARBA" id="ARBA00009437"/>
    </source>
</evidence>
<dbReference type="InterPro" id="IPR005119">
    <property type="entry name" value="LysR_subst-bd"/>
</dbReference>
<dbReference type="EMBL" id="SAUY01000057">
    <property type="protein sequence ID" value="RWR25907.1"/>
    <property type="molecule type" value="Genomic_DNA"/>
</dbReference>
<dbReference type="Pfam" id="PF00126">
    <property type="entry name" value="HTH_1"/>
    <property type="match status" value="1"/>
</dbReference>
<dbReference type="GO" id="GO:0003700">
    <property type="term" value="F:DNA-binding transcription factor activity"/>
    <property type="evidence" value="ECO:0007669"/>
    <property type="project" value="InterPro"/>
</dbReference>
<dbReference type="InterPro" id="IPR050950">
    <property type="entry name" value="HTH-type_LysR_regulators"/>
</dbReference>
<proteinExistence type="inferred from homology"/>
<feature type="region of interest" description="Disordered" evidence="5">
    <location>
        <begin position="175"/>
        <end position="206"/>
    </location>
</feature>
<feature type="domain" description="HTH lysR-type" evidence="6">
    <location>
        <begin position="209"/>
        <end position="266"/>
    </location>
</feature>
<dbReference type="SUPFAM" id="SSF46785">
    <property type="entry name" value="Winged helix' DNA-binding domain"/>
    <property type="match status" value="1"/>
</dbReference>
<feature type="compositionally biased region" description="Basic and acidic residues" evidence="5">
    <location>
        <begin position="181"/>
        <end position="193"/>
    </location>
</feature>
<evidence type="ECO:0000313" key="7">
    <source>
        <dbReference type="EMBL" id="RWR25907.1"/>
    </source>
</evidence>
<dbReference type="SUPFAM" id="SSF53850">
    <property type="entry name" value="Periplasmic binding protein-like II"/>
    <property type="match status" value="1"/>
</dbReference>
<feature type="compositionally biased region" description="Polar residues" evidence="5">
    <location>
        <begin position="108"/>
        <end position="120"/>
    </location>
</feature>
<keyword evidence="2" id="KW-0805">Transcription regulation</keyword>
<dbReference type="PANTHER" id="PTHR30419">
    <property type="entry name" value="HTH-TYPE TRANSCRIPTIONAL REGULATOR YBHD"/>
    <property type="match status" value="1"/>
</dbReference>
<evidence type="ECO:0000256" key="3">
    <source>
        <dbReference type="ARBA" id="ARBA00023125"/>
    </source>
</evidence>
<protein>
    <submittedName>
        <fullName evidence="7">LysR family transcriptional regulator</fullName>
    </submittedName>
</protein>
<reference evidence="7 8" key="1">
    <citation type="submission" date="2019-01" db="EMBL/GenBank/DDBJ databases">
        <title>Sinorhodobacter populi sp. nov. isolated from the symptomatic bark tissue of Populus euramericana canker.</title>
        <authorList>
            <person name="Xu G."/>
        </authorList>
    </citation>
    <scope>NUCLEOTIDE SEQUENCE [LARGE SCALE GENOMIC DNA]</scope>
    <source>
        <strain evidence="7 8">07D10-4-3</strain>
    </source>
</reference>
<dbReference type="InterPro" id="IPR000847">
    <property type="entry name" value="LysR_HTH_N"/>
</dbReference>
<comment type="caution">
    <text evidence="7">The sequence shown here is derived from an EMBL/GenBank/DDBJ whole genome shotgun (WGS) entry which is preliminary data.</text>
</comment>
<dbReference type="PROSITE" id="PS50931">
    <property type="entry name" value="HTH_LYSR"/>
    <property type="match status" value="1"/>
</dbReference>
<evidence type="ECO:0000313" key="8">
    <source>
        <dbReference type="Proteomes" id="UP000284451"/>
    </source>
</evidence>
<keyword evidence="4" id="KW-0804">Transcription</keyword>
<dbReference type="InterPro" id="IPR036390">
    <property type="entry name" value="WH_DNA-bd_sf"/>
</dbReference>
<dbReference type="AlphaFoldDB" id="A0A443JZG8"/>
<dbReference type="Pfam" id="PF03466">
    <property type="entry name" value="LysR_substrate"/>
    <property type="match status" value="1"/>
</dbReference>
<dbReference type="GO" id="GO:0005829">
    <property type="term" value="C:cytosol"/>
    <property type="evidence" value="ECO:0007669"/>
    <property type="project" value="TreeGrafter"/>
</dbReference>
<keyword evidence="3" id="KW-0238">DNA-binding</keyword>